<accession>A0A379CI92</accession>
<feature type="signal peptide" evidence="2">
    <location>
        <begin position="1"/>
        <end position="23"/>
    </location>
</feature>
<evidence type="ECO:0000313" key="4">
    <source>
        <dbReference type="Proteomes" id="UP000255101"/>
    </source>
</evidence>
<name>A0A379CI92_9FIRM</name>
<evidence type="ECO:0000313" key="3">
    <source>
        <dbReference type="EMBL" id="SUB61337.1"/>
    </source>
</evidence>
<sequence length="450" mass="49792">MKKLLSKIFAVVLSIFMLVPAYADTNKRVDRIAGGNREETSVKISKESFDTSEYAILATEGDYPDSLSGGQLALTIQAPILLTKKNQVSKGVVDEMRRLGVKKVFVLGGTSSISDSVLEGIGDFNPERLGGIDRYETSRIIANKTKELGEAKGIKYDEMVVTDGKNFPDALSANSYLYNRGAIMVLSRGDYIPKTDMKVTVIGGVSSLPFAGVPVNRIAGKDRYETSTLVAERFKGGLETAILASGESFPDALTSTGLMIKNNAPLLITPPKHMKIGILGYLNKFSNVVIVGGYNTISKEIEQVTITGKLIKPQPKPQPQPQPKPQTRPVSKKVVINWPRGICQMSLDKNTFDKYLSYKINSYNNLVFYSKKDGNEEISEYAVFDERGYRELGYRDRAHLFRIVEKKGKKLYIIGACYKPYFTNTAACKVENRISNSLSGLNGFRVRSLR</sequence>
<protein>
    <submittedName>
        <fullName evidence="3">N-acetylmuramoyl-L-alanine amidase LytC</fullName>
        <ecNumber evidence="3">3.5.1.28</ecNumber>
    </submittedName>
</protein>
<keyword evidence="2" id="KW-0732">Signal</keyword>
<feature type="compositionally biased region" description="Pro residues" evidence="1">
    <location>
        <begin position="314"/>
        <end position="326"/>
    </location>
</feature>
<feature type="chain" id="PRO_5016598646" evidence="2">
    <location>
        <begin position="24"/>
        <end position="450"/>
    </location>
</feature>
<dbReference type="PANTHER" id="PTHR30032:SF8">
    <property type="entry name" value="GERMINATION-SPECIFIC N-ACETYLMURAMOYL-L-ALANINE AMIDASE"/>
    <property type="match status" value="1"/>
</dbReference>
<dbReference type="EC" id="3.5.1.28" evidence="3"/>
<dbReference type="Proteomes" id="UP000255101">
    <property type="component" value="Unassembled WGS sequence"/>
</dbReference>
<dbReference type="Gene3D" id="3.40.50.12090">
    <property type="match status" value="2"/>
</dbReference>
<evidence type="ECO:0000256" key="2">
    <source>
        <dbReference type="SAM" id="SignalP"/>
    </source>
</evidence>
<evidence type="ECO:0000256" key="1">
    <source>
        <dbReference type="SAM" id="MobiDB-lite"/>
    </source>
</evidence>
<gene>
    <name evidence="3" type="primary">lytC_25</name>
    <name evidence="3" type="ORF">NCTC11460_01265</name>
</gene>
<dbReference type="PANTHER" id="PTHR30032">
    <property type="entry name" value="N-ACETYLMURAMOYL-L-ALANINE AMIDASE-RELATED"/>
    <property type="match status" value="1"/>
</dbReference>
<organism evidence="3 4">
    <name type="scientific">Peptostreptococcus anaerobius</name>
    <dbReference type="NCBI Taxonomy" id="1261"/>
    <lineage>
        <taxon>Bacteria</taxon>
        <taxon>Bacillati</taxon>
        <taxon>Bacillota</taxon>
        <taxon>Clostridia</taxon>
        <taxon>Peptostreptococcales</taxon>
        <taxon>Peptostreptococcaceae</taxon>
        <taxon>Peptostreptococcus</taxon>
    </lineage>
</organism>
<dbReference type="GO" id="GO:0008745">
    <property type="term" value="F:N-acetylmuramoyl-L-alanine amidase activity"/>
    <property type="evidence" value="ECO:0007669"/>
    <property type="project" value="UniProtKB-EC"/>
</dbReference>
<dbReference type="RefSeq" id="WP_019595281.1">
    <property type="nucleotide sequence ID" value="NZ_FOVA01000008.1"/>
</dbReference>
<dbReference type="InterPro" id="IPR051922">
    <property type="entry name" value="Bact_Sporulation_Assoc"/>
</dbReference>
<dbReference type="EMBL" id="UGTB01000004">
    <property type="protein sequence ID" value="SUB61337.1"/>
    <property type="molecule type" value="Genomic_DNA"/>
</dbReference>
<dbReference type="AlphaFoldDB" id="A0A379CI92"/>
<dbReference type="Pfam" id="PF04122">
    <property type="entry name" value="CW_binding_2"/>
    <property type="match status" value="3"/>
</dbReference>
<keyword evidence="3" id="KW-0378">Hydrolase</keyword>
<proteinExistence type="predicted"/>
<reference evidence="3 4" key="1">
    <citation type="submission" date="2018-06" db="EMBL/GenBank/DDBJ databases">
        <authorList>
            <consortium name="Pathogen Informatics"/>
            <person name="Doyle S."/>
        </authorList>
    </citation>
    <scope>NUCLEOTIDE SEQUENCE [LARGE SCALE GENOMIC DNA]</scope>
    <source>
        <strain evidence="3 4">NCTC11460</strain>
    </source>
</reference>
<feature type="region of interest" description="Disordered" evidence="1">
    <location>
        <begin position="310"/>
        <end position="330"/>
    </location>
</feature>
<dbReference type="InterPro" id="IPR007253">
    <property type="entry name" value="Cell_wall-bd_2"/>
</dbReference>